<dbReference type="Proteomes" id="UP000095023">
    <property type="component" value="Unassembled WGS sequence"/>
</dbReference>
<name>A0A1E4TKW5_9ASCO</name>
<gene>
    <name evidence="1" type="ORF">CANCADRAFT_86604</name>
</gene>
<dbReference type="AlphaFoldDB" id="A0A1E4TKW5"/>
<evidence type="ECO:0000313" key="1">
    <source>
        <dbReference type="EMBL" id="ODV92410.1"/>
    </source>
</evidence>
<reference evidence="2" key="1">
    <citation type="submission" date="2016-02" db="EMBL/GenBank/DDBJ databases">
        <title>Comparative genomics of biotechnologically important yeasts.</title>
        <authorList>
            <consortium name="DOE Joint Genome Institute"/>
            <person name="Riley R."/>
            <person name="Haridas S."/>
            <person name="Wolfe K.H."/>
            <person name="Lopes M.R."/>
            <person name="Hittinger C.T."/>
            <person name="Goker M."/>
            <person name="Salamov A."/>
            <person name="Wisecaver J."/>
            <person name="Long T.M."/>
            <person name="Aerts A.L."/>
            <person name="Barry K."/>
            <person name="Choi C."/>
            <person name="Clum A."/>
            <person name="Coughlan A.Y."/>
            <person name="Deshpande S."/>
            <person name="Douglass A.P."/>
            <person name="Hanson S.J."/>
            <person name="Klenk H.-P."/>
            <person name="Labutti K."/>
            <person name="Lapidus A."/>
            <person name="Lindquist E."/>
            <person name="Lipzen A."/>
            <person name="Meier-Kolthoff J.P."/>
            <person name="Ohm R.A."/>
            <person name="Otillar R.P."/>
            <person name="Pangilinan J."/>
            <person name="Peng Y."/>
            <person name="Rokas A."/>
            <person name="Rosa C.A."/>
            <person name="Scheuner C."/>
            <person name="Sibirny A.A."/>
            <person name="Slot J.C."/>
            <person name="Stielow J.B."/>
            <person name="Sun H."/>
            <person name="Kurtzman C.P."/>
            <person name="Blackwell M."/>
            <person name="Jeffries T.W."/>
            <person name="Grigoriev I.V."/>
        </authorList>
    </citation>
    <scope>NUCLEOTIDE SEQUENCE [LARGE SCALE GENOMIC DNA]</scope>
    <source>
        <strain evidence="2">NRRL Y-17796</strain>
    </source>
</reference>
<dbReference type="EMBL" id="KV453841">
    <property type="protein sequence ID" value="ODV92410.1"/>
    <property type="molecule type" value="Genomic_DNA"/>
</dbReference>
<dbReference type="OrthoDB" id="284718at2759"/>
<keyword evidence="2" id="KW-1185">Reference proteome</keyword>
<evidence type="ECO:0000313" key="2">
    <source>
        <dbReference type="Proteomes" id="UP000095023"/>
    </source>
</evidence>
<protein>
    <submittedName>
        <fullName evidence="1">Uncharacterized protein</fullName>
    </submittedName>
</protein>
<dbReference type="PANTHER" id="PTHR28038">
    <property type="entry name" value="ADL329WP"/>
    <property type="match status" value="1"/>
</dbReference>
<sequence>MPSDKRKLELAVPYVPAKLKESQGLGMVNTSMPMMATFMRSKILAWSSVFNAMQAYMTDTDDKVEEGLSTLFKLGMAGASIVVTYTDLLFPSKPNAPTKIDTVASTVSSVISAATAA</sequence>
<dbReference type="PANTHER" id="PTHR28038:SF1">
    <property type="entry name" value="ADL329WP"/>
    <property type="match status" value="1"/>
</dbReference>
<proteinExistence type="predicted"/>
<accession>A0A1E4TKW5</accession>
<organism evidence="1 2">
    <name type="scientific">Tortispora caseinolytica NRRL Y-17796</name>
    <dbReference type="NCBI Taxonomy" id="767744"/>
    <lineage>
        <taxon>Eukaryota</taxon>
        <taxon>Fungi</taxon>
        <taxon>Dikarya</taxon>
        <taxon>Ascomycota</taxon>
        <taxon>Saccharomycotina</taxon>
        <taxon>Trigonopsidomycetes</taxon>
        <taxon>Trigonopsidales</taxon>
        <taxon>Trigonopsidaceae</taxon>
        <taxon>Tortispora</taxon>
    </lineage>
</organism>